<evidence type="ECO:0000313" key="4">
    <source>
        <dbReference type="Proteomes" id="UP000514509"/>
    </source>
</evidence>
<feature type="signal peptide" evidence="1">
    <location>
        <begin position="1"/>
        <end position="19"/>
    </location>
</feature>
<evidence type="ECO:0000259" key="2">
    <source>
        <dbReference type="Pfam" id="PF00144"/>
    </source>
</evidence>
<feature type="domain" description="Beta-lactamase-related" evidence="2">
    <location>
        <begin position="30"/>
        <end position="345"/>
    </location>
</feature>
<accession>A0A7L7LE81</accession>
<dbReference type="PANTHER" id="PTHR46825">
    <property type="entry name" value="D-ALANYL-D-ALANINE-CARBOXYPEPTIDASE/ENDOPEPTIDASE AMPH"/>
    <property type="match status" value="1"/>
</dbReference>
<keyword evidence="4" id="KW-1185">Reference proteome</keyword>
<protein>
    <submittedName>
        <fullName evidence="3">Beta-lactamase family protein</fullName>
    </submittedName>
</protein>
<dbReference type="Gene3D" id="3.40.710.10">
    <property type="entry name" value="DD-peptidase/beta-lactamase superfamily"/>
    <property type="match status" value="1"/>
</dbReference>
<evidence type="ECO:0000256" key="1">
    <source>
        <dbReference type="SAM" id="SignalP"/>
    </source>
</evidence>
<organism evidence="3 4">
    <name type="scientific">Adhaeribacter radiodurans</name>
    <dbReference type="NCBI Taxonomy" id="2745197"/>
    <lineage>
        <taxon>Bacteria</taxon>
        <taxon>Pseudomonadati</taxon>
        <taxon>Bacteroidota</taxon>
        <taxon>Cytophagia</taxon>
        <taxon>Cytophagales</taxon>
        <taxon>Hymenobacteraceae</taxon>
        <taxon>Adhaeribacter</taxon>
    </lineage>
</organism>
<dbReference type="InterPro" id="IPR050491">
    <property type="entry name" value="AmpC-like"/>
</dbReference>
<dbReference type="PANTHER" id="PTHR46825:SF9">
    <property type="entry name" value="BETA-LACTAMASE-RELATED DOMAIN-CONTAINING PROTEIN"/>
    <property type="match status" value="1"/>
</dbReference>
<dbReference type="Proteomes" id="UP000514509">
    <property type="component" value="Chromosome"/>
</dbReference>
<dbReference type="Pfam" id="PF00144">
    <property type="entry name" value="Beta-lactamase"/>
    <property type="match status" value="1"/>
</dbReference>
<gene>
    <name evidence="3" type="ORF">HUW48_25225</name>
</gene>
<dbReference type="InterPro" id="IPR001466">
    <property type="entry name" value="Beta-lactam-related"/>
</dbReference>
<reference evidence="3 4" key="1">
    <citation type="submission" date="2020-08" db="EMBL/GenBank/DDBJ databases">
        <title>Adhaeribacter dokdonensis sp. nov., isolated from the rhizosphere of Elymus tsukushiensis, a plant native to the Dokdo Islands, Republic of Korea.</title>
        <authorList>
            <person name="Ghim S.Y."/>
        </authorList>
    </citation>
    <scope>NUCLEOTIDE SEQUENCE [LARGE SCALE GENOMIC DNA]</scope>
    <source>
        <strain evidence="3 4">KUDC8001</strain>
    </source>
</reference>
<dbReference type="RefSeq" id="WP_182413559.1">
    <property type="nucleotide sequence ID" value="NZ_CP055153.1"/>
</dbReference>
<sequence length="373" mass="41842">MKKFVLLTCLYYLICTCFAQKSTNPTKTEIDAFVKKEMAEVGIPGLAVAVVKDGKVLHAGTYGIANVEWNQPVTQNTVFHIASVTKLFTSTLVLKWLQENKISLDDYISKYIAASPPTWKDIQIKHLLSHESGIPWPVGNNEKIQTCEELVNSLKDSTLTFAPGTKESYMNGDYFALQHILEKIGGKPIEQLLAYEIFKPLNMNDSGFDKEIRNVPTQLMEPLRNKSQIFTKGKNQPFIFKNIYTQTSYASAGLYLSLADGIKWATALDKATFIRKDILAQVTDRMPLVKNEKRSFSILGWTREENAGHLMVGHSGGPGLGDVLRFPDQKLTIIVLSNYADMLPYLAEAIARLYVKDLIPPKLAKSYDRGLIK</sequence>
<feature type="chain" id="PRO_5029787754" evidence="1">
    <location>
        <begin position="20"/>
        <end position="373"/>
    </location>
</feature>
<dbReference type="SUPFAM" id="SSF56601">
    <property type="entry name" value="beta-lactamase/transpeptidase-like"/>
    <property type="match status" value="1"/>
</dbReference>
<dbReference type="InterPro" id="IPR012338">
    <property type="entry name" value="Beta-lactam/transpept-like"/>
</dbReference>
<proteinExistence type="predicted"/>
<dbReference type="KEGG" id="add:HUW48_25225"/>
<dbReference type="AlphaFoldDB" id="A0A7L7LE81"/>
<dbReference type="EMBL" id="CP055153">
    <property type="protein sequence ID" value="QMU31120.1"/>
    <property type="molecule type" value="Genomic_DNA"/>
</dbReference>
<keyword evidence="1" id="KW-0732">Signal</keyword>
<name>A0A7L7LE81_9BACT</name>
<evidence type="ECO:0000313" key="3">
    <source>
        <dbReference type="EMBL" id="QMU31120.1"/>
    </source>
</evidence>